<dbReference type="GO" id="GO:0043565">
    <property type="term" value="F:sequence-specific DNA binding"/>
    <property type="evidence" value="ECO:0007669"/>
    <property type="project" value="InterPro"/>
</dbReference>
<feature type="domain" description="DNA binding HTH" evidence="1">
    <location>
        <begin position="26"/>
        <end position="62"/>
    </location>
</feature>
<evidence type="ECO:0000259" key="1">
    <source>
        <dbReference type="Pfam" id="PF02954"/>
    </source>
</evidence>
<protein>
    <recommendedName>
        <fullName evidence="1">DNA binding HTH domain-containing protein</fullName>
    </recommendedName>
</protein>
<proteinExistence type="predicted"/>
<dbReference type="InterPro" id="IPR009057">
    <property type="entry name" value="Homeodomain-like_sf"/>
</dbReference>
<dbReference type="SUPFAM" id="SSF46689">
    <property type="entry name" value="Homeodomain-like"/>
    <property type="match status" value="1"/>
</dbReference>
<dbReference type="InterPro" id="IPR002197">
    <property type="entry name" value="HTH_Fis"/>
</dbReference>
<dbReference type="AlphaFoldDB" id="A0A0F8ZEI9"/>
<dbReference type="Pfam" id="PF02954">
    <property type="entry name" value="HTH_8"/>
    <property type="match status" value="1"/>
</dbReference>
<dbReference type="PRINTS" id="PR01590">
    <property type="entry name" value="HTHFIS"/>
</dbReference>
<dbReference type="EMBL" id="LAZR01048298">
    <property type="protein sequence ID" value="KKK92247.1"/>
    <property type="molecule type" value="Genomic_DNA"/>
</dbReference>
<feature type="non-terminal residue" evidence="2">
    <location>
        <position position="1"/>
    </location>
</feature>
<reference evidence="2" key="1">
    <citation type="journal article" date="2015" name="Nature">
        <title>Complex archaea that bridge the gap between prokaryotes and eukaryotes.</title>
        <authorList>
            <person name="Spang A."/>
            <person name="Saw J.H."/>
            <person name="Jorgensen S.L."/>
            <person name="Zaremba-Niedzwiedzka K."/>
            <person name="Martijn J."/>
            <person name="Lind A.E."/>
            <person name="van Eijk R."/>
            <person name="Schleper C."/>
            <person name="Guy L."/>
            <person name="Ettema T.J."/>
        </authorList>
    </citation>
    <scope>NUCLEOTIDE SEQUENCE</scope>
</reference>
<sequence length="77" mass="8647">RWAEAMLDEALAAGDRKAYEQLMARWERPVLAAGLKRFAGNQARMAEQLGMHRTTLRKRLRAHGLIDGDEQSGSVPD</sequence>
<evidence type="ECO:0000313" key="2">
    <source>
        <dbReference type="EMBL" id="KKK92247.1"/>
    </source>
</evidence>
<dbReference type="Gene3D" id="1.10.10.60">
    <property type="entry name" value="Homeodomain-like"/>
    <property type="match status" value="1"/>
</dbReference>
<comment type="caution">
    <text evidence="2">The sequence shown here is derived from an EMBL/GenBank/DDBJ whole genome shotgun (WGS) entry which is preliminary data.</text>
</comment>
<gene>
    <name evidence="2" type="ORF">LCGC14_2704830</name>
</gene>
<organism evidence="2">
    <name type="scientific">marine sediment metagenome</name>
    <dbReference type="NCBI Taxonomy" id="412755"/>
    <lineage>
        <taxon>unclassified sequences</taxon>
        <taxon>metagenomes</taxon>
        <taxon>ecological metagenomes</taxon>
    </lineage>
</organism>
<accession>A0A0F8ZEI9</accession>
<name>A0A0F8ZEI9_9ZZZZ</name>